<keyword evidence="4" id="KW-0274">FAD</keyword>
<dbReference type="InterPro" id="IPR023753">
    <property type="entry name" value="FAD/NAD-binding_dom"/>
</dbReference>
<dbReference type="STRING" id="1672749.BJF92_02575"/>
<keyword evidence="3" id="KW-0285">Flavoprotein</keyword>
<evidence type="ECO:0000256" key="7">
    <source>
        <dbReference type="ARBA" id="ARBA00047599"/>
    </source>
</evidence>
<dbReference type="InterPro" id="IPR045024">
    <property type="entry name" value="NDH-2"/>
</dbReference>
<organism evidence="9 10">
    <name type="scientific">Xaviernesmea rhizosphaerae</name>
    <dbReference type="NCBI Taxonomy" id="1672749"/>
    <lineage>
        <taxon>Bacteria</taxon>
        <taxon>Pseudomonadati</taxon>
        <taxon>Pseudomonadota</taxon>
        <taxon>Alphaproteobacteria</taxon>
        <taxon>Hyphomicrobiales</taxon>
        <taxon>Rhizobiaceae</taxon>
        <taxon>Rhizobium/Agrobacterium group</taxon>
        <taxon>Xaviernesmea</taxon>
    </lineage>
</organism>
<dbReference type="Gene3D" id="3.50.50.100">
    <property type="match status" value="1"/>
</dbReference>
<protein>
    <recommendedName>
        <fullName evidence="2">NADH:ubiquinone reductase (non-electrogenic)</fullName>
        <ecNumber evidence="2">1.6.5.9</ecNumber>
    </recommendedName>
</protein>
<evidence type="ECO:0000256" key="1">
    <source>
        <dbReference type="ARBA" id="ARBA00005272"/>
    </source>
</evidence>
<evidence type="ECO:0000256" key="4">
    <source>
        <dbReference type="ARBA" id="ARBA00022827"/>
    </source>
</evidence>
<evidence type="ECO:0000256" key="5">
    <source>
        <dbReference type="ARBA" id="ARBA00023002"/>
    </source>
</evidence>
<evidence type="ECO:0000259" key="8">
    <source>
        <dbReference type="Pfam" id="PF07992"/>
    </source>
</evidence>
<evidence type="ECO:0000313" key="10">
    <source>
        <dbReference type="Proteomes" id="UP000186143"/>
    </source>
</evidence>
<dbReference type="PRINTS" id="PR00411">
    <property type="entry name" value="PNDRDTASEI"/>
</dbReference>
<dbReference type="PANTHER" id="PTHR43706:SF47">
    <property type="entry name" value="EXTERNAL NADH-UBIQUINONE OXIDOREDUCTASE 1, MITOCHONDRIAL-RELATED"/>
    <property type="match status" value="1"/>
</dbReference>
<feature type="domain" description="FAD/NAD(P)-binding" evidence="8">
    <location>
        <begin position="40"/>
        <end position="357"/>
    </location>
</feature>
<dbReference type="AlphaFoldDB" id="A0A1Q9AC67"/>
<evidence type="ECO:0000256" key="6">
    <source>
        <dbReference type="ARBA" id="ARBA00023027"/>
    </source>
</evidence>
<sequence length="471" mass="51257">MESDMTDQRPIEDEASLLEQPLPDGISRALAHTGASASRRIVIVGGGFGGLACAQALGNSDATVTVIDRRNHNLFQPLLYQVATAELSPADISEPIRRTLGRYENIHVMLAEVTGIDTARRLVKTGDGPSVPYDTLVLATGSVYNYFGHDEWREFAPGLKTIHEARQIRQRLLTAFEKAEVATDPEEKKALLTCVVIGGGPTGVEMAGAIAELGRFMITRDFRALAPDYLKVLLVEAGPRILAQFPENLTDYARRTLEKMGVEVRTGEAIEAIGADHVVMAGRTVKVGCVVWGAGVKASPAARWLGKEPGPGGRLPVEPNLAVKGIEHVYALGDTALGVGEGGKALPALAQVAKQQGRHLGRELRRIGRGPGAVRPFHFNNRGNTAVIGRNAAIFDFGRWTLKGRLAWVLWAIVHVYLLVNFEKKLLVSLQWFWRYLSRQRGARIIDEEAQGLVVERRPQPAGGQTREQGA</sequence>
<comment type="catalytic activity">
    <reaction evidence="7">
        <text>a quinone + NADH + H(+) = a quinol + NAD(+)</text>
        <dbReference type="Rhea" id="RHEA:46160"/>
        <dbReference type="ChEBI" id="CHEBI:15378"/>
        <dbReference type="ChEBI" id="CHEBI:24646"/>
        <dbReference type="ChEBI" id="CHEBI:57540"/>
        <dbReference type="ChEBI" id="CHEBI:57945"/>
        <dbReference type="ChEBI" id="CHEBI:132124"/>
        <dbReference type="EC" id="1.6.5.9"/>
    </reaction>
</comment>
<gene>
    <name evidence="9" type="ORF">BJF92_02575</name>
</gene>
<dbReference type="SUPFAM" id="SSF51905">
    <property type="entry name" value="FAD/NAD(P)-binding domain"/>
    <property type="match status" value="2"/>
</dbReference>
<name>A0A1Q9AC67_9HYPH</name>
<dbReference type="PANTHER" id="PTHR43706">
    <property type="entry name" value="NADH DEHYDROGENASE"/>
    <property type="match status" value="1"/>
</dbReference>
<keyword evidence="5" id="KW-0560">Oxidoreductase</keyword>
<dbReference type="Proteomes" id="UP000186143">
    <property type="component" value="Unassembled WGS sequence"/>
</dbReference>
<dbReference type="EC" id="1.6.5.9" evidence="2"/>
<proteinExistence type="inferred from homology"/>
<comment type="similarity">
    <text evidence="1">Belongs to the NADH dehydrogenase family.</text>
</comment>
<comment type="caution">
    <text evidence="9">The sequence shown here is derived from an EMBL/GenBank/DDBJ whole genome shotgun (WGS) entry which is preliminary data.</text>
</comment>
<dbReference type="EMBL" id="MKIO01000048">
    <property type="protein sequence ID" value="OLP52481.1"/>
    <property type="molecule type" value="Genomic_DNA"/>
</dbReference>
<dbReference type="Pfam" id="PF07992">
    <property type="entry name" value="Pyr_redox_2"/>
    <property type="match status" value="1"/>
</dbReference>
<evidence type="ECO:0000256" key="3">
    <source>
        <dbReference type="ARBA" id="ARBA00022630"/>
    </source>
</evidence>
<accession>A0A1Q9AC67</accession>
<keyword evidence="6" id="KW-0520">NAD</keyword>
<evidence type="ECO:0000313" key="9">
    <source>
        <dbReference type="EMBL" id="OLP52481.1"/>
    </source>
</evidence>
<reference evidence="9 10" key="1">
    <citation type="submission" date="2016-09" db="EMBL/GenBank/DDBJ databases">
        <title>Rhizobium sp. nov., a novel species isolated from the rice rhizosphere.</title>
        <authorList>
            <person name="Zhao J."/>
            <person name="Zhang X."/>
        </authorList>
    </citation>
    <scope>NUCLEOTIDE SEQUENCE [LARGE SCALE GENOMIC DNA]</scope>
    <source>
        <strain evidence="9 10">MH17</strain>
    </source>
</reference>
<dbReference type="PRINTS" id="PR00368">
    <property type="entry name" value="FADPNR"/>
</dbReference>
<dbReference type="InterPro" id="IPR036188">
    <property type="entry name" value="FAD/NAD-bd_sf"/>
</dbReference>
<dbReference type="GO" id="GO:0050136">
    <property type="term" value="F:NADH dehydrogenase (quinone) (non-electrogenic) activity"/>
    <property type="evidence" value="ECO:0007669"/>
    <property type="project" value="UniProtKB-EC"/>
</dbReference>
<evidence type="ECO:0000256" key="2">
    <source>
        <dbReference type="ARBA" id="ARBA00012637"/>
    </source>
</evidence>